<protein>
    <submittedName>
        <fullName evidence="1">Uncharacterized protein</fullName>
    </submittedName>
</protein>
<comment type="caution">
    <text evidence="1">The sequence shown here is derived from an EMBL/GenBank/DDBJ whole genome shotgun (WGS) entry which is preliminary data.</text>
</comment>
<gene>
    <name evidence="1" type="ORF">SDC9_205889</name>
</gene>
<dbReference type="AlphaFoldDB" id="A0A645J3F5"/>
<sequence>MVGHNIGGKVKFVCPLQFRGRQIFHQKQPAPGIGNEKPLEASGSVFGREIEHLSGSVAQIQHLPAIQPGG</sequence>
<organism evidence="1">
    <name type="scientific">bioreactor metagenome</name>
    <dbReference type="NCBI Taxonomy" id="1076179"/>
    <lineage>
        <taxon>unclassified sequences</taxon>
        <taxon>metagenomes</taxon>
        <taxon>ecological metagenomes</taxon>
    </lineage>
</organism>
<proteinExistence type="predicted"/>
<evidence type="ECO:0000313" key="1">
    <source>
        <dbReference type="EMBL" id="MPN58188.1"/>
    </source>
</evidence>
<reference evidence="1" key="1">
    <citation type="submission" date="2019-08" db="EMBL/GenBank/DDBJ databases">
        <authorList>
            <person name="Kucharzyk K."/>
            <person name="Murdoch R.W."/>
            <person name="Higgins S."/>
            <person name="Loffler F."/>
        </authorList>
    </citation>
    <scope>NUCLEOTIDE SEQUENCE</scope>
</reference>
<dbReference type="EMBL" id="VSSQ01130600">
    <property type="protein sequence ID" value="MPN58188.1"/>
    <property type="molecule type" value="Genomic_DNA"/>
</dbReference>
<accession>A0A645J3F5</accession>
<name>A0A645J3F5_9ZZZZ</name>